<organism evidence="2 3">
    <name type="scientific">Larinioides sclopetarius</name>
    <dbReference type="NCBI Taxonomy" id="280406"/>
    <lineage>
        <taxon>Eukaryota</taxon>
        <taxon>Metazoa</taxon>
        <taxon>Ecdysozoa</taxon>
        <taxon>Arthropoda</taxon>
        <taxon>Chelicerata</taxon>
        <taxon>Arachnida</taxon>
        <taxon>Araneae</taxon>
        <taxon>Araneomorphae</taxon>
        <taxon>Entelegynae</taxon>
        <taxon>Araneoidea</taxon>
        <taxon>Araneidae</taxon>
        <taxon>Larinioides</taxon>
    </lineage>
</organism>
<evidence type="ECO:0000313" key="2">
    <source>
        <dbReference type="EMBL" id="CAL1263226.1"/>
    </source>
</evidence>
<comment type="caution">
    <text evidence="2">The sequence shown here is derived from an EMBL/GenBank/DDBJ whole genome shotgun (WGS) entry which is preliminary data.</text>
</comment>
<reference evidence="2 3" key="1">
    <citation type="submission" date="2024-04" db="EMBL/GenBank/DDBJ databases">
        <authorList>
            <person name="Rising A."/>
            <person name="Reimegard J."/>
            <person name="Sonavane S."/>
            <person name="Akerstrom W."/>
            <person name="Nylinder S."/>
            <person name="Hedman E."/>
            <person name="Kallberg Y."/>
        </authorList>
    </citation>
    <scope>NUCLEOTIDE SEQUENCE [LARGE SCALE GENOMIC DNA]</scope>
</reference>
<feature type="non-terminal residue" evidence="2">
    <location>
        <position position="54"/>
    </location>
</feature>
<feature type="transmembrane region" description="Helical" evidence="1">
    <location>
        <begin position="33"/>
        <end position="49"/>
    </location>
</feature>
<keyword evidence="1" id="KW-1133">Transmembrane helix</keyword>
<keyword evidence="1" id="KW-0812">Transmembrane</keyword>
<dbReference type="AlphaFoldDB" id="A0AAV1YWD2"/>
<evidence type="ECO:0000256" key="1">
    <source>
        <dbReference type="SAM" id="Phobius"/>
    </source>
</evidence>
<sequence>MVISQSLTLISFIHSEIAISRVEQRCHQMKERTVFIFSLITFLLLSKLLDRLWY</sequence>
<accession>A0AAV1YWD2</accession>
<keyword evidence="3" id="KW-1185">Reference proteome</keyword>
<dbReference type="EMBL" id="CAXIEN010000008">
    <property type="protein sequence ID" value="CAL1263226.1"/>
    <property type="molecule type" value="Genomic_DNA"/>
</dbReference>
<protein>
    <submittedName>
        <fullName evidence="2">Uncharacterized protein</fullName>
    </submittedName>
</protein>
<proteinExistence type="predicted"/>
<dbReference type="Proteomes" id="UP001497382">
    <property type="component" value="Unassembled WGS sequence"/>
</dbReference>
<gene>
    <name evidence="2" type="ORF">LARSCL_LOCUS1390</name>
</gene>
<keyword evidence="1" id="KW-0472">Membrane</keyword>
<name>A0AAV1YWD2_9ARAC</name>
<evidence type="ECO:0000313" key="3">
    <source>
        <dbReference type="Proteomes" id="UP001497382"/>
    </source>
</evidence>